<comment type="caution">
    <text evidence="8">The sequence shown here is derived from an EMBL/GenBank/DDBJ whole genome shotgun (WGS) entry which is preliminary data.</text>
</comment>
<dbReference type="InterPro" id="IPR051906">
    <property type="entry name" value="TolC-like"/>
</dbReference>
<protein>
    <recommendedName>
        <fullName evidence="10">RND transporter</fullName>
    </recommendedName>
</protein>
<evidence type="ECO:0000256" key="2">
    <source>
        <dbReference type="ARBA" id="ARBA00007613"/>
    </source>
</evidence>
<dbReference type="PATRIC" id="fig|1217668.3.peg.2767"/>
<evidence type="ECO:0000256" key="7">
    <source>
        <dbReference type="ARBA" id="ARBA00023237"/>
    </source>
</evidence>
<dbReference type="PANTHER" id="PTHR30026">
    <property type="entry name" value="OUTER MEMBRANE PROTEIN TOLC"/>
    <property type="match status" value="1"/>
</dbReference>
<comment type="similarity">
    <text evidence="2">Belongs to the outer membrane factor (OMF) (TC 1.B.17) family.</text>
</comment>
<dbReference type="AlphaFoldDB" id="N9FZ82"/>
<dbReference type="Proteomes" id="UP000018416">
    <property type="component" value="Unassembled WGS sequence"/>
</dbReference>
<dbReference type="InterPro" id="IPR003423">
    <property type="entry name" value="OMP_efflux"/>
</dbReference>
<keyword evidence="5" id="KW-0812">Transmembrane</keyword>
<evidence type="ECO:0000256" key="4">
    <source>
        <dbReference type="ARBA" id="ARBA00022452"/>
    </source>
</evidence>
<accession>N9FZ82</accession>
<dbReference type="EMBL" id="APQU01000020">
    <property type="protein sequence ID" value="ENW28058.1"/>
    <property type="molecule type" value="Genomic_DNA"/>
</dbReference>
<organism evidence="8 9">
    <name type="scientific">Acinetobacter lwoffii NIPH 478</name>
    <dbReference type="NCBI Taxonomy" id="1217668"/>
    <lineage>
        <taxon>Bacteria</taxon>
        <taxon>Pseudomonadati</taxon>
        <taxon>Pseudomonadota</taxon>
        <taxon>Gammaproteobacteria</taxon>
        <taxon>Moraxellales</taxon>
        <taxon>Moraxellaceae</taxon>
        <taxon>Acinetobacter</taxon>
    </lineage>
</organism>
<evidence type="ECO:0000313" key="9">
    <source>
        <dbReference type="Proteomes" id="UP000018416"/>
    </source>
</evidence>
<dbReference type="GO" id="GO:0009279">
    <property type="term" value="C:cell outer membrane"/>
    <property type="evidence" value="ECO:0007669"/>
    <property type="project" value="UniProtKB-SubCell"/>
</dbReference>
<evidence type="ECO:0000256" key="5">
    <source>
        <dbReference type="ARBA" id="ARBA00022692"/>
    </source>
</evidence>
<dbReference type="NCBIfam" id="TIGR01844">
    <property type="entry name" value="type_I_sec_TolC"/>
    <property type="match status" value="1"/>
</dbReference>
<evidence type="ECO:0000256" key="6">
    <source>
        <dbReference type="ARBA" id="ARBA00023136"/>
    </source>
</evidence>
<keyword evidence="6" id="KW-0472">Membrane</keyword>
<dbReference type="PANTHER" id="PTHR30026:SF20">
    <property type="entry name" value="OUTER MEMBRANE PROTEIN TOLC"/>
    <property type="match status" value="1"/>
</dbReference>
<gene>
    <name evidence="8" type="ORF">F923_02828</name>
</gene>
<proteinExistence type="inferred from homology"/>
<dbReference type="SUPFAM" id="SSF56954">
    <property type="entry name" value="Outer membrane efflux proteins (OEP)"/>
    <property type="match status" value="1"/>
</dbReference>
<name>N9FZ82_ACILW</name>
<dbReference type="GO" id="GO:0015288">
    <property type="term" value="F:porin activity"/>
    <property type="evidence" value="ECO:0007669"/>
    <property type="project" value="TreeGrafter"/>
</dbReference>
<dbReference type="HOGENOM" id="CLU_012817_0_2_6"/>
<keyword evidence="4" id="KW-1134">Transmembrane beta strand</keyword>
<evidence type="ECO:0008006" key="10">
    <source>
        <dbReference type="Google" id="ProtNLM"/>
    </source>
</evidence>
<keyword evidence="3" id="KW-0813">Transport</keyword>
<evidence type="ECO:0000256" key="3">
    <source>
        <dbReference type="ARBA" id="ARBA00022448"/>
    </source>
</evidence>
<dbReference type="Pfam" id="PF02321">
    <property type="entry name" value="OEP"/>
    <property type="match status" value="2"/>
</dbReference>
<sequence length="462" mass="51849">MAVRGEHYKMKLKLSVMAGLLLLISPAIFALDLQEAYARAQQNDPNWQANVLQYQADQLNLGIASGNLLPTVTLSGNVTRKNQSVNNLQPERLPAEFGELQSSSTTSRQVALTARQPLFRWDAWQGYKQVKTSVELSEVNLRLQKQQHILQVAEAYFNVLRQQSLTTAYLQEEQALSEQLRMMNAKLKEGLVARSEVSEANAQYQSAQANRISTQVQLVLAQEQLAQLIGPYQENLAVLRNDFQFQKPVPSDMQSWTELAQSQNLNILQARLQKRYSEDAKRVEQAALYPQVEAVGTYGYLKQSPATIMSSNGDFDQIGVEVNWNVFSGGRTQKSIRQAGVNVQKSEAQLDAAIRKANTDVKQSFMQVETDQAKLNARKAAMDSSEIVSQASRAQYQEGLKTMVDVLLAQRNAFSAKTDYLNAKYDYLLHVLQLQASVGQLTEKELAELNAWLIEYDSPQPL</sequence>
<comment type="subcellular location">
    <subcellularLocation>
        <location evidence="1">Cell outer membrane</location>
    </subcellularLocation>
</comment>
<keyword evidence="7" id="KW-0998">Cell outer membrane</keyword>
<dbReference type="GO" id="GO:1990281">
    <property type="term" value="C:efflux pump complex"/>
    <property type="evidence" value="ECO:0007669"/>
    <property type="project" value="TreeGrafter"/>
</dbReference>
<reference evidence="8 9" key="1">
    <citation type="submission" date="2013-02" db="EMBL/GenBank/DDBJ databases">
        <title>The Genome Sequence of Acinetobacter lwoffii NIPH 478.</title>
        <authorList>
            <consortium name="The Broad Institute Genome Sequencing Platform"/>
            <consortium name="The Broad Institute Genome Sequencing Center for Infectious Disease"/>
            <person name="Cerqueira G."/>
            <person name="Feldgarden M."/>
            <person name="Courvalin P."/>
            <person name="Perichon B."/>
            <person name="Grillot-Courvalin C."/>
            <person name="Clermont D."/>
            <person name="Rocha E."/>
            <person name="Yoon E.-J."/>
            <person name="Nemec A."/>
            <person name="Walker B."/>
            <person name="Young S.K."/>
            <person name="Zeng Q."/>
            <person name="Gargeya S."/>
            <person name="Fitzgerald M."/>
            <person name="Haas B."/>
            <person name="Abouelleil A."/>
            <person name="Alvarado L."/>
            <person name="Arachchi H.M."/>
            <person name="Berlin A.M."/>
            <person name="Chapman S.B."/>
            <person name="Dewar J."/>
            <person name="Goldberg J."/>
            <person name="Griggs A."/>
            <person name="Gujja S."/>
            <person name="Hansen M."/>
            <person name="Howarth C."/>
            <person name="Imamovic A."/>
            <person name="Larimer J."/>
            <person name="McCowan C."/>
            <person name="Murphy C."/>
            <person name="Neiman D."/>
            <person name="Pearson M."/>
            <person name="Priest M."/>
            <person name="Roberts A."/>
            <person name="Saif S."/>
            <person name="Shea T."/>
            <person name="Sisk P."/>
            <person name="Sykes S."/>
            <person name="Wortman J."/>
            <person name="Nusbaum C."/>
            <person name="Birren B."/>
        </authorList>
    </citation>
    <scope>NUCLEOTIDE SEQUENCE [LARGE SCALE GENOMIC DNA]</scope>
    <source>
        <strain evidence="8 9">NIPH 478</strain>
    </source>
</reference>
<dbReference type="InterPro" id="IPR010130">
    <property type="entry name" value="T1SS_OMP_TolC"/>
</dbReference>
<dbReference type="Gene3D" id="1.20.1600.10">
    <property type="entry name" value="Outer membrane efflux proteins (OEP)"/>
    <property type="match status" value="1"/>
</dbReference>
<dbReference type="GO" id="GO:0015562">
    <property type="term" value="F:efflux transmembrane transporter activity"/>
    <property type="evidence" value="ECO:0007669"/>
    <property type="project" value="InterPro"/>
</dbReference>
<evidence type="ECO:0000256" key="1">
    <source>
        <dbReference type="ARBA" id="ARBA00004442"/>
    </source>
</evidence>
<evidence type="ECO:0000313" key="8">
    <source>
        <dbReference type="EMBL" id="ENW28058.1"/>
    </source>
</evidence>